<evidence type="ECO:0000256" key="1">
    <source>
        <dbReference type="ARBA" id="ARBA00022450"/>
    </source>
</evidence>
<dbReference type="Pfam" id="PF00550">
    <property type="entry name" value="PP-binding"/>
    <property type="match status" value="1"/>
</dbReference>
<sequence length="89" mass="9519">MAVSRAETFESRFASALSRFVPGTVSDNAELVRLGLDSLTLVRIIVTVVGDDTDREIDPGEIGDLRTIGDLRAWLRGSTGVVDDGLVVS</sequence>
<dbReference type="InterPro" id="IPR009081">
    <property type="entry name" value="PP-bd_ACP"/>
</dbReference>
<keyword evidence="2" id="KW-0597">Phosphoprotein</keyword>
<reference evidence="5" key="1">
    <citation type="journal article" date="2019" name="Int. J. Syst. Evol. Microbiol.">
        <title>The Global Catalogue of Microorganisms (GCM) 10K type strain sequencing project: providing services to taxonomists for standard genome sequencing and annotation.</title>
        <authorList>
            <consortium name="The Broad Institute Genomics Platform"/>
            <consortium name="The Broad Institute Genome Sequencing Center for Infectious Disease"/>
            <person name="Wu L."/>
            <person name="Ma J."/>
        </authorList>
    </citation>
    <scope>NUCLEOTIDE SEQUENCE [LARGE SCALE GENOMIC DNA]</scope>
    <source>
        <strain evidence="5">CGMCC 4.7152</strain>
    </source>
</reference>
<gene>
    <name evidence="4" type="ORF">ACFPIJ_33370</name>
</gene>
<dbReference type="SUPFAM" id="SSF47336">
    <property type="entry name" value="ACP-like"/>
    <property type="match status" value="1"/>
</dbReference>
<evidence type="ECO:0000259" key="3">
    <source>
        <dbReference type="PROSITE" id="PS50075"/>
    </source>
</evidence>
<dbReference type="Gene3D" id="1.10.1200.10">
    <property type="entry name" value="ACP-like"/>
    <property type="match status" value="1"/>
</dbReference>
<dbReference type="InterPro" id="IPR036736">
    <property type="entry name" value="ACP-like_sf"/>
</dbReference>
<protein>
    <submittedName>
        <fullName evidence="4">Acyl carrier protein</fullName>
    </submittedName>
</protein>
<dbReference type="EMBL" id="JBHSIU010000042">
    <property type="protein sequence ID" value="MFC5002705.1"/>
    <property type="molecule type" value="Genomic_DNA"/>
</dbReference>
<dbReference type="Proteomes" id="UP001595912">
    <property type="component" value="Unassembled WGS sequence"/>
</dbReference>
<keyword evidence="1" id="KW-0596">Phosphopantetheine</keyword>
<feature type="domain" description="Carrier" evidence="3">
    <location>
        <begin position="3"/>
        <end position="79"/>
    </location>
</feature>
<dbReference type="PROSITE" id="PS50075">
    <property type="entry name" value="CARRIER"/>
    <property type="match status" value="1"/>
</dbReference>
<proteinExistence type="predicted"/>
<comment type="caution">
    <text evidence="4">The sequence shown here is derived from an EMBL/GenBank/DDBJ whole genome shotgun (WGS) entry which is preliminary data.</text>
</comment>
<dbReference type="InterPro" id="IPR006162">
    <property type="entry name" value="Ppantetheine_attach_site"/>
</dbReference>
<dbReference type="PROSITE" id="PS00012">
    <property type="entry name" value="PHOSPHOPANTETHEINE"/>
    <property type="match status" value="1"/>
</dbReference>
<accession>A0ABV9W4D0</accession>
<name>A0ABV9W4D0_9ACTN</name>
<evidence type="ECO:0000256" key="2">
    <source>
        <dbReference type="ARBA" id="ARBA00022553"/>
    </source>
</evidence>
<organism evidence="4 5">
    <name type="scientific">Dactylosporangium cerinum</name>
    <dbReference type="NCBI Taxonomy" id="1434730"/>
    <lineage>
        <taxon>Bacteria</taxon>
        <taxon>Bacillati</taxon>
        <taxon>Actinomycetota</taxon>
        <taxon>Actinomycetes</taxon>
        <taxon>Micromonosporales</taxon>
        <taxon>Micromonosporaceae</taxon>
        <taxon>Dactylosporangium</taxon>
    </lineage>
</organism>
<evidence type="ECO:0000313" key="5">
    <source>
        <dbReference type="Proteomes" id="UP001595912"/>
    </source>
</evidence>
<evidence type="ECO:0000313" key="4">
    <source>
        <dbReference type="EMBL" id="MFC5002705.1"/>
    </source>
</evidence>
<dbReference type="RefSeq" id="WP_380121041.1">
    <property type="nucleotide sequence ID" value="NZ_JBHSIU010000042.1"/>
</dbReference>
<keyword evidence="5" id="KW-1185">Reference proteome</keyword>